<dbReference type="GO" id="GO:0042393">
    <property type="term" value="F:histone binding"/>
    <property type="evidence" value="ECO:0007669"/>
    <property type="project" value="TreeGrafter"/>
</dbReference>
<dbReference type="PANTHER" id="PTHR13468">
    <property type="entry name" value="DEK PROTEIN"/>
    <property type="match status" value="1"/>
</dbReference>
<dbReference type="EMBL" id="VWRR01000008">
    <property type="protein sequence ID" value="KAF6002927.1"/>
    <property type="molecule type" value="Genomic_DNA"/>
</dbReference>
<feature type="compositionally biased region" description="Low complexity" evidence="1">
    <location>
        <begin position="233"/>
        <end position="244"/>
    </location>
</feature>
<organism evidence="3 4">
    <name type="scientific">Cyanidiococcus yangmingshanensis</name>
    <dbReference type="NCBI Taxonomy" id="2690220"/>
    <lineage>
        <taxon>Eukaryota</taxon>
        <taxon>Rhodophyta</taxon>
        <taxon>Bangiophyceae</taxon>
        <taxon>Cyanidiales</taxon>
        <taxon>Cyanidiaceae</taxon>
        <taxon>Cyanidiococcus</taxon>
    </lineage>
</organism>
<dbReference type="Pfam" id="PF02037">
    <property type="entry name" value="SAP"/>
    <property type="match status" value="1"/>
</dbReference>
<dbReference type="InterPro" id="IPR003034">
    <property type="entry name" value="SAP_dom"/>
</dbReference>
<dbReference type="InterPro" id="IPR036361">
    <property type="entry name" value="SAP_dom_sf"/>
</dbReference>
<dbReference type="GO" id="GO:0006325">
    <property type="term" value="P:chromatin organization"/>
    <property type="evidence" value="ECO:0007669"/>
    <property type="project" value="InterPro"/>
</dbReference>
<feature type="domain" description="SAP" evidence="2">
    <location>
        <begin position="150"/>
        <end position="184"/>
    </location>
</feature>
<reference evidence="3 4" key="1">
    <citation type="journal article" date="2020" name="J. Phycol.">
        <title>Comparative genome analysis reveals Cyanidiococcus gen. nov., a new extremophilic red algal genus sister to Cyanidioschyzon (Cyanidioschyzonaceae, Rhodophyta).</title>
        <authorList>
            <person name="Liu S.-L."/>
            <person name="Chiang Y.-R."/>
            <person name="Yoon H.S."/>
            <person name="Fu H.-Y."/>
        </authorList>
    </citation>
    <scope>NUCLEOTIDE SEQUENCE [LARGE SCALE GENOMIC DNA]</scope>
    <source>
        <strain evidence="3 4">THAL066</strain>
    </source>
</reference>
<dbReference type="AlphaFoldDB" id="A0A7J7IK84"/>
<dbReference type="PANTHER" id="PTHR13468:SF1">
    <property type="entry name" value="PROTEIN DEK"/>
    <property type="match status" value="1"/>
</dbReference>
<dbReference type="SMART" id="SM00513">
    <property type="entry name" value="SAP"/>
    <property type="match status" value="1"/>
</dbReference>
<dbReference type="GO" id="GO:0005634">
    <property type="term" value="C:nucleus"/>
    <property type="evidence" value="ECO:0007669"/>
    <property type="project" value="TreeGrafter"/>
</dbReference>
<dbReference type="OrthoDB" id="10248551at2759"/>
<evidence type="ECO:0000259" key="2">
    <source>
        <dbReference type="PROSITE" id="PS50800"/>
    </source>
</evidence>
<dbReference type="Gene3D" id="1.10.720.30">
    <property type="entry name" value="SAP domain"/>
    <property type="match status" value="1"/>
</dbReference>
<sequence>MTMFTVDQEVNVLEPVQGDSVVEDSGCMTKLEGRIDERAHDRNVAADQATWISPKVPSTPLEFSAPSSKGREAAPSGPPIPLGQIPNVNFLITNKFSGKDAILKTIHTLLFWRPGTHLKVKQSLRQWAGVPPDESPAVAAARRQRMQQRLLRLKMEELKQVCTALDLPLTGTKDELVQRVVSFLEHPFIWPGRRDLVAAADRRRKRRRSKAKRQRKPEKSQRKGSVSKRGVEESSASSASTFSSAEDDSRSSAESDFVPHSSTPGREPRRVETSSAATACLPASEQASGEELVAPLRPEIARALRMLLQNAGDRLNTLTIKQLRVEVAERVGAPVADEEMVAFRQMVRSVLLSAIQRPSSRQ</sequence>
<feature type="compositionally biased region" description="Basic residues" evidence="1">
    <location>
        <begin position="202"/>
        <end position="216"/>
    </location>
</feature>
<name>A0A7J7IK84_9RHOD</name>
<feature type="region of interest" description="Disordered" evidence="1">
    <location>
        <begin position="55"/>
        <end position="80"/>
    </location>
</feature>
<comment type="caution">
    <text evidence="3">The sequence shown here is derived from an EMBL/GenBank/DDBJ whole genome shotgun (WGS) entry which is preliminary data.</text>
</comment>
<gene>
    <name evidence="3" type="ORF">F1559_000905</name>
</gene>
<dbReference type="Proteomes" id="UP000530660">
    <property type="component" value="Unassembled WGS sequence"/>
</dbReference>
<dbReference type="SUPFAM" id="SSF68906">
    <property type="entry name" value="SAP domain"/>
    <property type="match status" value="1"/>
</dbReference>
<feature type="region of interest" description="Disordered" evidence="1">
    <location>
        <begin position="199"/>
        <end position="290"/>
    </location>
</feature>
<dbReference type="GO" id="GO:0003677">
    <property type="term" value="F:DNA binding"/>
    <property type="evidence" value="ECO:0007669"/>
    <property type="project" value="InterPro"/>
</dbReference>
<accession>A0A7J7IK84</accession>
<keyword evidence="4" id="KW-1185">Reference proteome</keyword>
<dbReference type="InterPro" id="IPR044198">
    <property type="entry name" value="DEK"/>
</dbReference>
<evidence type="ECO:0000313" key="4">
    <source>
        <dbReference type="Proteomes" id="UP000530660"/>
    </source>
</evidence>
<evidence type="ECO:0000256" key="1">
    <source>
        <dbReference type="SAM" id="MobiDB-lite"/>
    </source>
</evidence>
<proteinExistence type="predicted"/>
<evidence type="ECO:0000313" key="3">
    <source>
        <dbReference type="EMBL" id="KAF6002927.1"/>
    </source>
</evidence>
<protein>
    <recommendedName>
        <fullName evidence="2">SAP domain-containing protein</fullName>
    </recommendedName>
</protein>
<dbReference type="PROSITE" id="PS50800">
    <property type="entry name" value="SAP"/>
    <property type="match status" value="1"/>
</dbReference>
<dbReference type="GO" id="GO:2000779">
    <property type="term" value="P:regulation of double-strand break repair"/>
    <property type="evidence" value="ECO:0007669"/>
    <property type="project" value="TreeGrafter"/>
</dbReference>